<name>A0ABW8UVV8_9RHOB</name>
<evidence type="ECO:0000259" key="8">
    <source>
        <dbReference type="PROSITE" id="PS50110"/>
    </source>
</evidence>
<evidence type="ECO:0000313" key="11">
    <source>
        <dbReference type="Proteomes" id="UP001627408"/>
    </source>
</evidence>
<dbReference type="SMART" id="SM00448">
    <property type="entry name" value="REC"/>
    <property type="match status" value="1"/>
</dbReference>
<dbReference type="PIRSF" id="PIRSF000876">
    <property type="entry name" value="RR_chemtxs_CheB"/>
    <property type="match status" value="1"/>
</dbReference>
<evidence type="ECO:0000256" key="4">
    <source>
        <dbReference type="ARBA" id="ARBA00039140"/>
    </source>
</evidence>
<dbReference type="Pfam" id="PF00072">
    <property type="entry name" value="Response_reg"/>
    <property type="match status" value="1"/>
</dbReference>
<dbReference type="Gene3D" id="3.40.50.2300">
    <property type="match status" value="1"/>
</dbReference>
<evidence type="ECO:0000256" key="6">
    <source>
        <dbReference type="PROSITE-ProRule" id="PRU00050"/>
    </source>
</evidence>
<evidence type="ECO:0000256" key="2">
    <source>
        <dbReference type="ARBA" id="ARBA00022500"/>
    </source>
</evidence>
<dbReference type="GO" id="GO:0032259">
    <property type="term" value="P:methylation"/>
    <property type="evidence" value="ECO:0007669"/>
    <property type="project" value="UniProtKB-KW"/>
</dbReference>
<dbReference type="Pfam" id="PF01339">
    <property type="entry name" value="CheB_methylest"/>
    <property type="match status" value="1"/>
</dbReference>
<dbReference type="NCBIfam" id="NF001965">
    <property type="entry name" value="PRK00742.1"/>
    <property type="match status" value="1"/>
</dbReference>
<dbReference type="InterPro" id="IPR008248">
    <property type="entry name" value="CheB-like"/>
</dbReference>
<keyword evidence="2 6" id="KW-0145">Chemotaxis</keyword>
<dbReference type="PANTHER" id="PTHR42872">
    <property type="entry name" value="PROTEIN-GLUTAMATE METHYLESTERASE/PROTEIN-GLUTAMINE GLUTAMINASE"/>
    <property type="match status" value="1"/>
</dbReference>
<dbReference type="InterPro" id="IPR001789">
    <property type="entry name" value="Sig_transdc_resp-reg_receiver"/>
</dbReference>
<sequence length="347" mass="37567">MPPKPAHPVRVVVVDDSLTMRRWLSSVIAQDARLEIVGMAASAQEAREIIKAAKPDVLTLDIEMPGMNGLEFLTHLMRLRPMPVLMLSSEISRNGSLAERAIAIGAVDCISKPQFPTSEVMKTLCDHIFATASRQRLSAPKAIVEIDELSDKILLVGASTGGVAAIETMLGSLDDQKIPPIVIAQHMPQQYLQSFVRRLDRIGAHDVGFSSDGMRLKPGHVRLAPSLDRQTCVVWHSGAWHVQEIARQYDQPYCPSVDALFASAAPWARKVGAVLLTGLGNDGAKGMLTLRRMGARTLGQSKESCVVYGMPGVALSLNASEDEAAIEDIGSLILARMRSSTLNMASR</sequence>
<feature type="domain" description="CheB-type methylesterase" evidence="9">
    <location>
        <begin position="148"/>
        <end position="340"/>
    </location>
</feature>
<evidence type="ECO:0000259" key="9">
    <source>
        <dbReference type="PROSITE" id="PS50122"/>
    </source>
</evidence>
<comment type="catalytic activity">
    <reaction evidence="5">
        <text>[protein]-L-glutamate 5-O-methyl ester + H2O = L-glutamyl-[protein] + methanol + H(+)</text>
        <dbReference type="Rhea" id="RHEA:23236"/>
        <dbReference type="Rhea" id="RHEA-COMP:10208"/>
        <dbReference type="Rhea" id="RHEA-COMP:10311"/>
        <dbReference type="ChEBI" id="CHEBI:15377"/>
        <dbReference type="ChEBI" id="CHEBI:15378"/>
        <dbReference type="ChEBI" id="CHEBI:17790"/>
        <dbReference type="ChEBI" id="CHEBI:29973"/>
        <dbReference type="ChEBI" id="CHEBI:82795"/>
        <dbReference type="EC" id="3.1.1.61"/>
    </reaction>
</comment>
<dbReference type="GO" id="GO:0008168">
    <property type="term" value="F:methyltransferase activity"/>
    <property type="evidence" value="ECO:0007669"/>
    <property type="project" value="UniProtKB-KW"/>
</dbReference>
<feature type="modified residue" description="4-aspartylphosphate" evidence="7">
    <location>
        <position position="61"/>
    </location>
</feature>
<dbReference type="PANTHER" id="PTHR42872:SF6">
    <property type="entry name" value="PROTEIN-GLUTAMATE METHYLESTERASE_PROTEIN-GLUTAMINE GLUTAMINASE"/>
    <property type="match status" value="1"/>
</dbReference>
<evidence type="ECO:0000313" key="10">
    <source>
        <dbReference type="EMBL" id="MFL4471216.1"/>
    </source>
</evidence>
<accession>A0ABW8UVV8</accession>
<dbReference type="InterPro" id="IPR035909">
    <property type="entry name" value="CheB_C"/>
</dbReference>
<proteinExistence type="predicted"/>
<keyword evidence="1" id="KW-0963">Cytoplasm</keyword>
<feature type="domain" description="Response regulatory" evidence="8">
    <location>
        <begin position="10"/>
        <end position="127"/>
    </location>
</feature>
<organism evidence="10 11">
    <name type="scientific">Tateyamaria armeniaca</name>
    <dbReference type="NCBI Taxonomy" id="2518930"/>
    <lineage>
        <taxon>Bacteria</taxon>
        <taxon>Pseudomonadati</taxon>
        <taxon>Pseudomonadota</taxon>
        <taxon>Alphaproteobacteria</taxon>
        <taxon>Rhodobacterales</taxon>
        <taxon>Roseobacteraceae</taxon>
        <taxon>Tateyamaria</taxon>
    </lineage>
</organism>
<evidence type="ECO:0000256" key="1">
    <source>
        <dbReference type="ARBA" id="ARBA00022490"/>
    </source>
</evidence>
<dbReference type="PROSITE" id="PS50122">
    <property type="entry name" value="CHEB"/>
    <property type="match status" value="1"/>
</dbReference>
<keyword evidence="10" id="KW-0489">Methyltransferase</keyword>
<dbReference type="Proteomes" id="UP001627408">
    <property type="component" value="Unassembled WGS sequence"/>
</dbReference>
<keyword evidence="3 6" id="KW-0378">Hydrolase</keyword>
<dbReference type="EC" id="3.1.1.61" evidence="4"/>
<dbReference type="CDD" id="cd16432">
    <property type="entry name" value="CheB_Rec"/>
    <property type="match status" value="1"/>
</dbReference>
<protein>
    <recommendedName>
        <fullName evidence="4">protein-glutamate methylesterase</fullName>
        <ecNumber evidence="4">3.1.1.61</ecNumber>
    </recommendedName>
</protein>
<feature type="active site" evidence="6">
    <location>
        <position position="159"/>
    </location>
</feature>
<comment type="caution">
    <text evidence="10">The sequence shown here is derived from an EMBL/GenBank/DDBJ whole genome shotgun (WGS) entry which is preliminary data.</text>
</comment>
<reference evidence="10 11" key="1">
    <citation type="submission" date="2024-08" db="EMBL/GenBank/DDBJ databases">
        <title>Tateyamaria sp. nov., isolated from marine algae.</title>
        <authorList>
            <person name="Choi B.J."/>
            <person name="Kim J.M."/>
            <person name="Lee J.K."/>
            <person name="Choi D.G."/>
            <person name="Bayburt H."/>
            <person name="Baek J.H."/>
            <person name="Han D.M."/>
            <person name="Jeon C.O."/>
        </authorList>
    </citation>
    <scope>NUCLEOTIDE SEQUENCE [LARGE SCALE GENOMIC DNA]</scope>
    <source>
        <strain evidence="10 11">KMU-156</strain>
    </source>
</reference>
<feature type="active site" evidence="6">
    <location>
        <position position="186"/>
    </location>
</feature>
<dbReference type="SUPFAM" id="SSF52172">
    <property type="entry name" value="CheY-like"/>
    <property type="match status" value="1"/>
</dbReference>
<dbReference type="CDD" id="cd17541">
    <property type="entry name" value="REC_CheB-like"/>
    <property type="match status" value="1"/>
</dbReference>
<dbReference type="SUPFAM" id="SSF52738">
    <property type="entry name" value="Methylesterase CheB, C-terminal domain"/>
    <property type="match status" value="1"/>
</dbReference>
<dbReference type="RefSeq" id="WP_407593043.1">
    <property type="nucleotide sequence ID" value="NZ_JBHDIY010000002.1"/>
</dbReference>
<gene>
    <name evidence="10" type="primary">cheB</name>
    <name evidence="10" type="ORF">ACERZ8_15500</name>
</gene>
<evidence type="ECO:0000256" key="7">
    <source>
        <dbReference type="PROSITE-ProRule" id="PRU00169"/>
    </source>
</evidence>
<dbReference type="PROSITE" id="PS50110">
    <property type="entry name" value="RESPONSE_REGULATORY"/>
    <property type="match status" value="1"/>
</dbReference>
<dbReference type="GO" id="GO:0008984">
    <property type="term" value="F:protein-glutamate methylesterase activity"/>
    <property type="evidence" value="ECO:0007669"/>
    <property type="project" value="UniProtKB-EC"/>
</dbReference>
<keyword evidence="7" id="KW-0597">Phosphoprotein</keyword>
<feature type="active site" evidence="6">
    <location>
        <position position="282"/>
    </location>
</feature>
<dbReference type="InterPro" id="IPR011006">
    <property type="entry name" value="CheY-like_superfamily"/>
</dbReference>
<dbReference type="EMBL" id="JBHDIY010000002">
    <property type="protein sequence ID" value="MFL4471216.1"/>
    <property type="molecule type" value="Genomic_DNA"/>
</dbReference>
<keyword evidence="10" id="KW-0808">Transferase</keyword>
<dbReference type="Gene3D" id="3.40.50.180">
    <property type="entry name" value="Methylesterase CheB, C-terminal domain"/>
    <property type="match status" value="1"/>
</dbReference>
<dbReference type="InterPro" id="IPR000673">
    <property type="entry name" value="Sig_transdc_resp-reg_Me-estase"/>
</dbReference>
<evidence type="ECO:0000256" key="5">
    <source>
        <dbReference type="ARBA" id="ARBA00048267"/>
    </source>
</evidence>
<keyword evidence="11" id="KW-1185">Reference proteome</keyword>
<evidence type="ECO:0000256" key="3">
    <source>
        <dbReference type="ARBA" id="ARBA00022801"/>
    </source>
</evidence>